<protein>
    <submittedName>
        <fullName evidence="2">Uncharacterized protein</fullName>
    </submittedName>
</protein>
<reference evidence="2" key="1">
    <citation type="journal article" date="2020" name="Stud. Mycol.">
        <title>101 Dothideomycetes genomes: a test case for predicting lifestyles and emergence of pathogens.</title>
        <authorList>
            <person name="Haridas S."/>
            <person name="Albert R."/>
            <person name="Binder M."/>
            <person name="Bloem J."/>
            <person name="Labutti K."/>
            <person name="Salamov A."/>
            <person name="Andreopoulos B."/>
            <person name="Baker S."/>
            <person name="Barry K."/>
            <person name="Bills G."/>
            <person name="Bluhm B."/>
            <person name="Cannon C."/>
            <person name="Castanera R."/>
            <person name="Culley D."/>
            <person name="Daum C."/>
            <person name="Ezra D."/>
            <person name="Gonzalez J."/>
            <person name="Henrissat B."/>
            <person name="Kuo A."/>
            <person name="Liang C."/>
            <person name="Lipzen A."/>
            <person name="Lutzoni F."/>
            <person name="Magnuson J."/>
            <person name="Mondo S."/>
            <person name="Nolan M."/>
            <person name="Ohm R."/>
            <person name="Pangilinan J."/>
            <person name="Park H.-J."/>
            <person name="Ramirez L."/>
            <person name="Alfaro M."/>
            <person name="Sun H."/>
            <person name="Tritt A."/>
            <person name="Yoshinaga Y."/>
            <person name="Zwiers L.-H."/>
            <person name="Turgeon B."/>
            <person name="Goodwin S."/>
            <person name="Spatafora J."/>
            <person name="Crous P."/>
            <person name="Grigoriev I."/>
        </authorList>
    </citation>
    <scope>NUCLEOTIDE SEQUENCE</scope>
    <source>
        <strain evidence="2">CBS 121410</strain>
    </source>
</reference>
<name>A0A9P4HQ59_9PEZI</name>
<dbReference type="Proteomes" id="UP000799776">
    <property type="component" value="Unassembled WGS sequence"/>
</dbReference>
<comment type="caution">
    <text evidence="2">The sequence shown here is derived from an EMBL/GenBank/DDBJ whole genome shotgun (WGS) entry which is preliminary data.</text>
</comment>
<proteinExistence type="predicted"/>
<evidence type="ECO:0000313" key="2">
    <source>
        <dbReference type="EMBL" id="KAF2084648.1"/>
    </source>
</evidence>
<organism evidence="2 3">
    <name type="scientific">Saccharata proteae CBS 121410</name>
    <dbReference type="NCBI Taxonomy" id="1314787"/>
    <lineage>
        <taxon>Eukaryota</taxon>
        <taxon>Fungi</taxon>
        <taxon>Dikarya</taxon>
        <taxon>Ascomycota</taxon>
        <taxon>Pezizomycotina</taxon>
        <taxon>Dothideomycetes</taxon>
        <taxon>Dothideomycetes incertae sedis</taxon>
        <taxon>Botryosphaeriales</taxon>
        <taxon>Saccharataceae</taxon>
        <taxon>Saccharata</taxon>
    </lineage>
</organism>
<accession>A0A9P4HQ59</accession>
<keyword evidence="3" id="KW-1185">Reference proteome</keyword>
<feature type="compositionally biased region" description="Basic and acidic residues" evidence="1">
    <location>
        <begin position="212"/>
        <end position="229"/>
    </location>
</feature>
<sequence>MSTLKTFGQGMYGIPDDFYEGAPDPAYESEEEILGSVNARKADNHHLAMAPTTAPTTVPVIPSFRRQFKNNFRSNGDLHAIATALAPVNELSTPFTLRDVSIDLAFKTGSTLRSSNSSIGHSTPATSISGDDDNSSSHTAPSTPGSVLQRGVQTIKDFFKGTSNPNEDGRAPGRSIKSWVLSIKNVVNGKGRKKAKVDAFPNLPVYAGKKRQRDDNDSGDADRTRDSKRPKTGNNGMNEARYRFEQEQIALTAQKIRIRGNRPRAPPLPWHRLRV</sequence>
<feature type="compositionally biased region" description="Polar residues" evidence="1">
    <location>
        <begin position="136"/>
        <end position="146"/>
    </location>
</feature>
<feature type="region of interest" description="Disordered" evidence="1">
    <location>
        <begin position="191"/>
        <end position="240"/>
    </location>
</feature>
<feature type="region of interest" description="Disordered" evidence="1">
    <location>
        <begin position="256"/>
        <end position="275"/>
    </location>
</feature>
<evidence type="ECO:0000256" key="1">
    <source>
        <dbReference type="SAM" id="MobiDB-lite"/>
    </source>
</evidence>
<feature type="region of interest" description="Disordered" evidence="1">
    <location>
        <begin position="111"/>
        <end position="150"/>
    </location>
</feature>
<dbReference type="AlphaFoldDB" id="A0A9P4HQ59"/>
<feature type="compositionally biased region" description="Polar residues" evidence="1">
    <location>
        <begin position="111"/>
        <end position="129"/>
    </location>
</feature>
<evidence type="ECO:0000313" key="3">
    <source>
        <dbReference type="Proteomes" id="UP000799776"/>
    </source>
</evidence>
<gene>
    <name evidence="2" type="ORF">K490DRAFT_59448</name>
</gene>
<dbReference type="EMBL" id="ML978739">
    <property type="protein sequence ID" value="KAF2084648.1"/>
    <property type="molecule type" value="Genomic_DNA"/>
</dbReference>